<keyword evidence="2" id="KW-1185">Reference proteome</keyword>
<dbReference type="EMBL" id="PXOT01000018">
    <property type="protein sequence ID" value="PSG92578.1"/>
    <property type="molecule type" value="Genomic_DNA"/>
</dbReference>
<protein>
    <submittedName>
        <fullName evidence="1">Uncharacterized protein</fullName>
    </submittedName>
</protein>
<proteinExistence type="predicted"/>
<sequence>MFCFLLFCCSISLWSQTEVLTFKNLEMSKRVRKNSYTISNSITNDLAIILVENKDIYAYLSDSNFKVNSTQFIKTKNIKSKYNKVLGFSIKQNNYHVLYTNDSRNKFSILKLDFNNFSGESIEVDLNLDNDLFLDAINYKNKLYILSANSDSILNLRVYNNEGFDLVKSFELEEIKDETNLISTKFQYGLFMFSGKEKTNITKIEQRVFNSIEQTSAKNKMYQNDKSIYLTFDVNELATHLYKIDLEQLNLDYKIYPYPKSKSHEFKNYNSFIFENNIYQIASSKETLKFVISDFDSKVIKEFNIFRDKKIHFKNSPIIQEGQTALPFVTTRELEETRKYLRKINNGNIGINVTKNDGNYYLTLGGFQVITQPNMGSVNTVNENFTGYNTTYLSFNSYTTTKSTYFNSILDSNFNHVKGSFESTPFNKIKDYKSTLKYSSGEDVFFHKNDLFFGYFNQKESSYHLLKF</sequence>
<name>A0A2T1NI59_9FLAO</name>
<accession>A0A2T1NI59</accession>
<evidence type="ECO:0000313" key="1">
    <source>
        <dbReference type="EMBL" id="PSG92578.1"/>
    </source>
</evidence>
<reference evidence="1 2" key="1">
    <citation type="submission" date="2018-03" db="EMBL/GenBank/DDBJ databases">
        <title>Mesoflavibacter sp. HG37 and Mesoflavibacter sp. HG96 sp.nov., two marine bacteria isolated from seawater of Western Pacific Ocean.</title>
        <authorList>
            <person name="Cheng H."/>
            <person name="Wu Y.-H."/>
            <person name="Guo L.-L."/>
            <person name="Xu X.-W."/>
        </authorList>
    </citation>
    <scope>NUCLEOTIDE SEQUENCE [LARGE SCALE GENOMIC DNA]</scope>
    <source>
        <strain evidence="1 2">KCTC 42117</strain>
    </source>
</reference>
<dbReference type="AlphaFoldDB" id="A0A2T1NI59"/>
<organism evidence="1 2">
    <name type="scientific">Mesoflavibacter zeaxanthinifaciens subsp. sabulilitoris</name>
    <dbReference type="NCBI Taxonomy" id="1520893"/>
    <lineage>
        <taxon>Bacteria</taxon>
        <taxon>Pseudomonadati</taxon>
        <taxon>Bacteroidota</taxon>
        <taxon>Flavobacteriia</taxon>
        <taxon>Flavobacteriales</taxon>
        <taxon>Flavobacteriaceae</taxon>
        <taxon>Mesoflavibacter</taxon>
    </lineage>
</organism>
<comment type="caution">
    <text evidence="1">The sequence shown here is derived from an EMBL/GenBank/DDBJ whole genome shotgun (WGS) entry which is preliminary data.</text>
</comment>
<dbReference type="Proteomes" id="UP000238430">
    <property type="component" value="Unassembled WGS sequence"/>
</dbReference>
<gene>
    <name evidence="1" type="ORF">C7H61_03805</name>
</gene>
<evidence type="ECO:0000313" key="2">
    <source>
        <dbReference type="Proteomes" id="UP000238430"/>
    </source>
</evidence>